<gene>
    <name evidence="5" type="ORF">AARAC_004304</name>
    <name evidence="4" type="ORF">BDV24DRAFT_158917</name>
</gene>
<dbReference type="Proteomes" id="UP000325558">
    <property type="component" value="Unassembled WGS sequence"/>
</dbReference>
<dbReference type="Pfam" id="PF02982">
    <property type="entry name" value="Scytalone_dh"/>
    <property type="match status" value="1"/>
</dbReference>
<proteinExistence type="inferred from homology"/>
<dbReference type="Proteomes" id="UP000231358">
    <property type="component" value="Unassembled WGS sequence"/>
</dbReference>
<organism evidence="5 6">
    <name type="scientific">Aspergillus arachidicola</name>
    <dbReference type="NCBI Taxonomy" id="656916"/>
    <lineage>
        <taxon>Eukaryota</taxon>
        <taxon>Fungi</taxon>
        <taxon>Dikarya</taxon>
        <taxon>Ascomycota</taxon>
        <taxon>Pezizomycotina</taxon>
        <taxon>Eurotiomycetes</taxon>
        <taxon>Eurotiomycetidae</taxon>
        <taxon>Eurotiales</taxon>
        <taxon>Aspergillaceae</taxon>
        <taxon>Aspergillus</taxon>
        <taxon>Aspergillus subgen. Circumdati</taxon>
    </lineage>
</organism>
<dbReference type="InterPro" id="IPR049884">
    <property type="entry name" value="Scytalone_dh"/>
</dbReference>
<dbReference type="OrthoDB" id="5281072at2759"/>
<dbReference type="EMBL" id="NEXV01000198">
    <property type="protein sequence ID" value="PIG87079.1"/>
    <property type="molecule type" value="Genomic_DNA"/>
</dbReference>
<sequence>MSDSGIYIPTNLSFHDYIAIVQTARVLADGYDHKDASRVIAALAPEITVDYSLIVPQWKSKIYSAERFASAWIAEDQLGNPVLATQHLLGQPYFISVSDNAITVQWQQLASHARWVGTSRGAHGKVSEPSDGRSFMTQQFIKLDGQWKIAALTPSLLYQSGDFSRVRRPQGEE</sequence>
<dbReference type="GO" id="GO:0016829">
    <property type="term" value="F:lyase activity"/>
    <property type="evidence" value="ECO:0007669"/>
    <property type="project" value="UniProtKB-KW"/>
</dbReference>
<accession>A0A2G7G2M1</accession>
<feature type="domain" description="Scytalone dehydratase-like" evidence="3">
    <location>
        <begin position="11"/>
        <end position="167"/>
    </location>
</feature>
<dbReference type="STRING" id="656916.A0A2G7G2M1"/>
<dbReference type="EMBL" id="ML737117">
    <property type="protein sequence ID" value="KAE8346120.1"/>
    <property type="molecule type" value="Genomic_DNA"/>
</dbReference>
<evidence type="ECO:0000256" key="1">
    <source>
        <dbReference type="ARBA" id="ARBA00008584"/>
    </source>
</evidence>
<evidence type="ECO:0000313" key="5">
    <source>
        <dbReference type="EMBL" id="PIG87079.1"/>
    </source>
</evidence>
<dbReference type="AlphaFoldDB" id="A0A2G7G2M1"/>
<reference evidence="4" key="2">
    <citation type="submission" date="2019-04" db="EMBL/GenBank/DDBJ databases">
        <title>Friends and foes A comparative genomics study of 23 Aspergillus species from section Flavi.</title>
        <authorList>
            <consortium name="DOE Joint Genome Institute"/>
            <person name="Kjaerbolling I."/>
            <person name="Vesth T."/>
            <person name="Frisvad J.C."/>
            <person name="Nybo J.L."/>
            <person name="Theobald S."/>
            <person name="Kildgaard S."/>
            <person name="Isbrandt T."/>
            <person name="Kuo A."/>
            <person name="Sato A."/>
            <person name="Lyhne E.K."/>
            <person name="Kogle M.E."/>
            <person name="Wiebenga A."/>
            <person name="Kun R.S."/>
            <person name="Lubbers R.J."/>
            <person name="Makela M.R."/>
            <person name="Barry K."/>
            <person name="Chovatia M."/>
            <person name="Clum A."/>
            <person name="Daum C."/>
            <person name="Haridas S."/>
            <person name="He G."/>
            <person name="LaButti K."/>
            <person name="Lipzen A."/>
            <person name="Mondo S."/>
            <person name="Riley R."/>
            <person name="Salamov A."/>
            <person name="Simmons B.A."/>
            <person name="Magnuson J.K."/>
            <person name="Henrissat B."/>
            <person name="Mortensen U.H."/>
            <person name="Larsen T.O."/>
            <person name="Devries R.P."/>
            <person name="Grigoriev I.V."/>
            <person name="Machida M."/>
            <person name="Baker S.E."/>
            <person name="Andersen M.R."/>
        </authorList>
    </citation>
    <scope>NUCLEOTIDE SEQUENCE</scope>
    <source>
        <strain evidence="4">CBS 117612</strain>
    </source>
</reference>
<dbReference type="SUPFAM" id="SSF54427">
    <property type="entry name" value="NTF2-like"/>
    <property type="match status" value="1"/>
</dbReference>
<reference evidence="5 6" key="1">
    <citation type="submission" date="2017-05" db="EMBL/GenBank/DDBJ databases">
        <title>Genome sequence for an aflatoxigenic pathogen of Argentinian peanut, Aspergillus arachidicola.</title>
        <authorList>
            <person name="Moore G."/>
            <person name="Beltz S.B."/>
            <person name="Mack B.M."/>
        </authorList>
    </citation>
    <scope>NUCLEOTIDE SEQUENCE [LARGE SCALE GENOMIC DNA]</scope>
    <source>
        <strain evidence="5 6">CBS 117610</strain>
    </source>
</reference>
<evidence type="ECO:0000313" key="4">
    <source>
        <dbReference type="EMBL" id="KAE8346120.1"/>
    </source>
</evidence>
<evidence type="ECO:0000313" key="6">
    <source>
        <dbReference type="Proteomes" id="UP000231358"/>
    </source>
</evidence>
<evidence type="ECO:0000259" key="3">
    <source>
        <dbReference type="Pfam" id="PF02982"/>
    </source>
</evidence>
<name>A0A2G7G2M1_9EURO</name>
<dbReference type="Gene3D" id="3.10.450.50">
    <property type="match status" value="1"/>
</dbReference>
<comment type="similarity">
    <text evidence="1">Belongs to the scytalone dehydratase family.</text>
</comment>
<dbReference type="InterPro" id="IPR032710">
    <property type="entry name" value="NTF2-like_dom_sf"/>
</dbReference>
<keyword evidence="6" id="KW-1185">Reference proteome</keyword>
<keyword evidence="2" id="KW-0456">Lyase</keyword>
<evidence type="ECO:0000256" key="2">
    <source>
        <dbReference type="ARBA" id="ARBA00023239"/>
    </source>
</evidence>
<protein>
    <recommendedName>
        <fullName evidence="3">Scytalone dehydratase-like domain-containing protein</fullName>
    </recommendedName>
</protein>